<dbReference type="InterPro" id="IPR029058">
    <property type="entry name" value="AB_hydrolase_fold"/>
</dbReference>
<evidence type="ECO:0008006" key="3">
    <source>
        <dbReference type="Google" id="ProtNLM"/>
    </source>
</evidence>
<dbReference type="SUPFAM" id="SSF53474">
    <property type="entry name" value="alpha/beta-Hydrolases"/>
    <property type="match status" value="1"/>
</dbReference>
<name>A0ABN8KI86_9BACI</name>
<reference evidence="1" key="1">
    <citation type="submission" date="2022-04" db="EMBL/GenBank/DDBJ databases">
        <authorList>
            <person name="Criscuolo A."/>
        </authorList>
    </citation>
    <scope>NUCLEOTIDE SEQUENCE</scope>
    <source>
        <strain evidence="1">CIP111895</strain>
    </source>
</reference>
<organism evidence="1 2">
    <name type="scientific">Neobacillus rhizosphaerae</name>
    <dbReference type="NCBI Taxonomy" id="2880965"/>
    <lineage>
        <taxon>Bacteria</taxon>
        <taxon>Bacillati</taxon>
        <taxon>Bacillota</taxon>
        <taxon>Bacilli</taxon>
        <taxon>Bacillales</taxon>
        <taxon>Bacillaceae</taxon>
        <taxon>Neobacillus</taxon>
    </lineage>
</organism>
<evidence type="ECO:0000313" key="2">
    <source>
        <dbReference type="Proteomes" id="UP000838308"/>
    </source>
</evidence>
<protein>
    <recommendedName>
        <fullName evidence="3">Esterase</fullName>
    </recommendedName>
</protein>
<keyword evidence="2" id="KW-1185">Reference proteome</keyword>
<dbReference type="RefSeq" id="WP_248733486.1">
    <property type="nucleotide sequence ID" value="NZ_CALBWS010000001.1"/>
</dbReference>
<comment type="caution">
    <text evidence="1">The sequence shown here is derived from an EMBL/GenBank/DDBJ whole genome shotgun (WGS) entry which is preliminary data.</text>
</comment>
<gene>
    <name evidence="1" type="ORF">BACCIP111895_00272</name>
</gene>
<dbReference type="Gene3D" id="3.40.50.1820">
    <property type="entry name" value="alpha/beta hydrolase"/>
    <property type="match status" value="1"/>
</dbReference>
<dbReference type="Proteomes" id="UP000838308">
    <property type="component" value="Unassembled WGS sequence"/>
</dbReference>
<dbReference type="EMBL" id="CALBWS010000001">
    <property type="protein sequence ID" value="CAH2713139.1"/>
    <property type="molecule type" value="Genomic_DNA"/>
</dbReference>
<evidence type="ECO:0000313" key="1">
    <source>
        <dbReference type="EMBL" id="CAH2713139.1"/>
    </source>
</evidence>
<proteinExistence type="predicted"/>
<sequence length="67" mass="7429">MAKFNCNVISYTLKRAVDITVIFPSPTIPDSLGFGGVKPSHTPKEKYPVLYLLHGMGNNNATWTGYR</sequence>
<accession>A0ABN8KI86</accession>